<sequence length="53" mass="5808">MKEDAAVLYRFLYMSGALEQLGKNDQSVACQTPSVDQEPAEYVPLSGPDTENT</sequence>
<name>A0ABD0JX58_9CAEN</name>
<gene>
    <name evidence="2" type="ORF">BaRGS_00029097</name>
</gene>
<evidence type="ECO:0000256" key="1">
    <source>
        <dbReference type="SAM" id="MobiDB-lite"/>
    </source>
</evidence>
<evidence type="ECO:0000313" key="2">
    <source>
        <dbReference type="EMBL" id="KAK7479631.1"/>
    </source>
</evidence>
<keyword evidence="3" id="KW-1185">Reference proteome</keyword>
<comment type="caution">
    <text evidence="2">The sequence shown here is derived from an EMBL/GenBank/DDBJ whole genome shotgun (WGS) entry which is preliminary data.</text>
</comment>
<dbReference type="EMBL" id="JACVVK020000298">
    <property type="protein sequence ID" value="KAK7479631.1"/>
    <property type="molecule type" value="Genomic_DNA"/>
</dbReference>
<feature type="region of interest" description="Disordered" evidence="1">
    <location>
        <begin position="29"/>
        <end position="53"/>
    </location>
</feature>
<dbReference type="Proteomes" id="UP001519460">
    <property type="component" value="Unassembled WGS sequence"/>
</dbReference>
<feature type="non-terminal residue" evidence="2">
    <location>
        <position position="53"/>
    </location>
</feature>
<dbReference type="AlphaFoldDB" id="A0ABD0JX58"/>
<protein>
    <submittedName>
        <fullName evidence="2">Uncharacterized protein</fullName>
    </submittedName>
</protein>
<accession>A0ABD0JX58</accession>
<evidence type="ECO:0000313" key="3">
    <source>
        <dbReference type="Proteomes" id="UP001519460"/>
    </source>
</evidence>
<reference evidence="2 3" key="1">
    <citation type="journal article" date="2023" name="Sci. Data">
        <title>Genome assembly of the Korean intertidal mud-creeper Batillaria attramentaria.</title>
        <authorList>
            <person name="Patra A.K."/>
            <person name="Ho P.T."/>
            <person name="Jun S."/>
            <person name="Lee S.J."/>
            <person name="Kim Y."/>
            <person name="Won Y.J."/>
        </authorList>
    </citation>
    <scope>NUCLEOTIDE SEQUENCE [LARGE SCALE GENOMIC DNA]</scope>
    <source>
        <strain evidence="2">Wonlab-2016</strain>
    </source>
</reference>
<organism evidence="2 3">
    <name type="scientific">Batillaria attramentaria</name>
    <dbReference type="NCBI Taxonomy" id="370345"/>
    <lineage>
        <taxon>Eukaryota</taxon>
        <taxon>Metazoa</taxon>
        <taxon>Spiralia</taxon>
        <taxon>Lophotrochozoa</taxon>
        <taxon>Mollusca</taxon>
        <taxon>Gastropoda</taxon>
        <taxon>Caenogastropoda</taxon>
        <taxon>Sorbeoconcha</taxon>
        <taxon>Cerithioidea</taxon>
        <taxon>Batillariidae</taxon>
        <taxon>Batillaria</taxon>
    </lineage>
</organism>
<proteinExistence type="predicted"/>